<evidence type="ECO:0000313" key="3">
    <source>
        <dbReference type="EMBL" id="QEZ42878.1"/>
    </source>
</evidence>
<protein>
    <submittedName>
        <fullName evidence="3">DUF305 domain-containing protein</fullName>
    </submittedName>
</protein>
<reference evidence="3 4" key="1">
    <citation type="submission" date="2018-09" db="EMBL/GenBank/DDBJ databases">
        <title>Complete genome sequence of Cupriavidus oxalaticus T2, a bacterium capable of phenol tolerance and degradation.</title>
        <authorList>
            <person name="Yan J."/>
        </authorList>
    </citation>
    <scope>NUCLEOTIDE SEQUENCE [LARGE SCALE GENOMIC DNA]</scope>
    <source>
        <strain evidence="3 4">T2</strain>
    </source>
</reference>
<feature type="signal peptide" evidence="1">
    <location>
        <begin position="1"/>
        <end position="22"/>
    </location>
</feature>
<evidence type="ECO:0000259" key="2">
    <source>
        <dbReference type="Pfam" id="PF03713"/>
    </source>
</evidence>
<evidence type="ECO:0000313" key="4">
    <source>
        <dbReference type="Proteomes" id="UP000325743"/>
    </source>
</evidence>
<feature type="domain" description="DUF305" evidence="2">
    <location>
        <begin position="47"/>
        <end position="130"/>
    </location>
</feature>
<dbReference type="Pfam" id="PF03713">
    <property type="entry name" value="DUF305"/>
    <property type="match status" value="1"/>
</dbReference>
<dbReference type="PANTHER" id="PTHR36933">
    <property type="entry name" value="SLL0788 PROTEIN"/>
    <property type="match status" value="1"/>
</dbReference>
<accession>A0A5P3VAA1</accession>
<dbReference type="InterPro" id="IPR012347">
    <property type="entry name" value="Ferritin-like"/>
</dbReference>
<name>A0A5P3VAA1_9BURK</name>
<keyword evidence="1" id="KW-0732">Signal</keyword>
<sequence length="148" mass="15672">MKLPLPAFMLAALAATAGSACLAGGVPAVAHDHGRAPVAQHTEPFVASTAKPFAQRMDDAMAVMDAGMRAAAMNGEPDHDFVAMMIPHHQGAIDMAKALLLDTRDPELRNLAQGIITDQQNEIRLMQAWLARHPKPAPGLNPAPADSR</sequence>
<gene>
    <name evidence="3" type="ORF">D2917_00595</name>
</gene>
<dbReference type="InterPro" id="IPR005183">
    <property type="entry name" value="DUF305_CopM-like"/>
</dbReference>
<dbReference type="PANTHER" id="PTHR36933:SF1">
    <property type="entry name" value="SLL0788 PROTEIN"/>
    <property type="match status" value="1"/>
</dbReference>
<dbReference type="RefSeq" id="WP_151069253.1">
    <property type="nucleotide sequence ID" value="NZ_CP032518.1"/>
</dbReference>
<proteinExistence type="predicted"/>
<dbReference type="PROSITE" id="PS51257">
    <property type="entry name" value="PROKAR_LIPOPROTEIN"/>
    <property type="match status" value="1"/>
</dbReference>
<feature type="chain" id="PRO_5024860088" evidence="1">
    <location>
        <begin position="23"/>
        <end position="148"/>
    </location>
</feature>
<evidence type="ECO:0000256" key="1">
    <source>
        <dbReference type="SAM" id="SignalP"/>
    </source>
</evidence>
<organism evidence="3 4">
    <name type="scientific">Cupriavidus oxalaticus</name>
    <dbReference type="NCBI Taxonomy" id="96344"/>
    <lineage>
        <taxon>Bacteria</taxon>
        <taxon>Pseudomonadati</taxon>
        <taxon>Pseudomonadota</taxon>
        <taxon>Betaproteobacteria</taxon>
        <taxon>Burkholderiales</taxon>
        <taxon>Burkholderiaceae</taxon>
        <taxon>Cupriavidus</taxon>
    </lineage>
</organism>
<dbReference type="EMBL" id="CP032518">
    <property type="protein sequence ID" value="QEZ42878.1"/>
    <property type="molecule type" value="Genomic_DNA"/>
</dbReference>
<dbReference type="AlphaFoldDB" id="A0A5P3VAA1"/>
<dbReference type="Proteomes" id="UP000325743">
    <property type="component" value="Chromosome 1"/>
</dbReference>
<dbReference type="Gene3D" id="1.20.1260.10">
    <property type="match status" value="1"/>
</dbReference>